<dbReference type="CDD" id="cd02134">
    <property type="entry name" value="KH-II_NusA_rpt1"/>
    <property type="match status" value="1"/>
</dbReference>
<dbReference type="InterPro" id="IPR015946">
    <property type="entry name" value="KH_dom-like_a/b"/>
</dbReference>
<feature type="region of interest" description="Disordered" evidence="8">
    <location>
        <begin position="402"/>
        <end position="433"/>
    </location>
</feature>
<keyword evidence="6 7" id="KW-0804">Transcription</keyword>
<dbReference type="PROSITE" id="PS50084">
    <property type="entry name" value="KH_TYPE_1"/>
    <property type="match status" value="1"/>
</dbReference>
<feature type="domain" description="S1 motif" evidence="9">
    <location>
        <begin position="190"/>
        <end position="254"/>
    </location>
</feature>
<evidence type="ECO:0000256" key="7">
    <source>
        <dbReference type="HAMAP-Rule" id="MF_00945"/>
    </source>
</evidence>
<dbReference type="GO" id="GO:0005829">
    <property type="term" value="C:cytosol"/>
    <property type="evidence" value="ECO:0007669"/>
    <property type="project" value="TreeGrafter"/>
</dbReference>
<keyword evidence="5 7" id="KW-0805">Transcription regulation</keyword>
<dbReference type="InterPro" id="IPR030842">
    <property type="entry name" value="TF_NusA_bacterial"/>
</dbReference>
<evidence type="ECO:0000259" key="9">
    <source>
        <dbReference type="PROSITE" id="PS50126"/>
    </source>
</evidence>
<evidence type="ECO:0000313" key="10">
    <source>
        <dbReference type="EMBL" id="TSC92936.1"/>
    </source>
</evidence>
<name>A0A554LJ76_9BACT</name>
<dbReference type="InterPro" id="IPR013735">
    <property type="entry name" value="TF_NusA_N"/>
</dbReference>
<dbReference type="GO" id="GO:0031564">
    <property type="term" value="P:transcription antitermination"/>
    <property type="evidence" value="ECO:0007669"/>
    <property type="project" value="UniProtKB-UniRule"/>
</dbReference>
<evidence type="ECO:0000256" key="6">
    <source>
        <dbReference type="ARBA" id="ARBA00023163"/>
    </source>
</evidence>
<dbReference type="InterPro" id="IPR025249">
    <property type="entry name" value="TF_NusA_KH_1st"/>
</dbReference>
<protein>
    <recommendedName>
        <fullName evidence="7">Transcription termination/antitermination protein NusA</fullName>
    </recommendedName>
</protein>
<keyword evidence="3 7" id="KW-0889">Transcription antitermination</keyword>
<dbReference type="SMART" id="SM00316">
    <property type="entry name" value="S1"/>
    <property type="match status" value="1"/>
</dbReference>
<organism evidence="10 11">
    <name type="scientific">Candidatus Berkelbacteria bacterium Licking1014_7</name>
    <dbReference type="NCBI Taxonomy" id="2017147"/>
    <lineage>
        <taxon>Bacteria</taxon>
        <taxon>Candidatus Berkelbacteria</taxon>
    </lineage>
</organism>
<proteinExistence type="inferred from homology"/>
<dbReference type="FunFam" id="3.30.300.20:FF:000002">
    <property type="entry name" value="Transcription termination/antitermination protein NusA"/>
    <property type="match status" value="1"/>
</dbReference>
<dbReference type="Pfam" id="PF08529">
    <property type="entry name" value="NusA_N"/>
    <property type="match status" value="2"/>
</dbReference>
<evidence type="ECO:0000256" key="4">
    <source>
        <dbReference type="ARBA" id="ARBA00022884"/>
    </source>
</evidence>
<dbReference type="HAMAP" id="MF_00945_B">
    <property type="entry name" value="NusA_B"/>
    <property type="match status" value="1"/>
</dbReference>
<dbReference type="Pfam" id="PF26594">
    <property type="entry name" value="KH_NusA_2nd"/>
    <property type="match status" value="1"/>
</dbReference>
<dbReference type="GO" id="GO:0006353">
    <property type="term" value="P:DNA-templated transcription termination"/>
    <property type="evidence" value="ECO:0007669"/>
    <property type="project" value="UniProtKB-UniRule"/>
</dbReference>
<sequence>MPISPFIAAINQICDEKGLQKKEVVSAIEQAIAAAYRKDYGNPREMIRTELEENNGKFKVFQEFEVVNKKEYISKEEAKALKGKQASEKSDNQENTKIIEPEKTASENKTENIEEQEPEIKIFDPAVHIYLKEAKKLDSKAKVGDLVKINLPYKDNFGRIASQTAKQVIVQRLREAERNMLFAEYKQREGEIASGTVQQIEGRNIILNIGKTSALLPSQEQIAYEHYYIGQRLRIFIKEVAESHRGPRIIVSRSHPELLSGLFKLEVPEINSEQVKIKAIAREPGSRSKVAISTQDKQLDPIGTCVGQRGSRIAAVLAELGDEKIDIIVWDKNPKKFLQNALSPASIEKITLSKDKKTATVKVADDQLPLAIGKNGQNVRLASKITGIEIDIIKPRLDARKTINEKKTIPPSDENKKPAKIEKEIIKPQKSKH</sequence>
<dbReference type="PANTHER" id="PTHR22648">
    <property type="entry name" value="TRANSCRIPTION TERMINATION FACTOR NUSA"/>
    <property type="match status" value="1"/>
</dbReference>
<dbReference type="Proteomes" id="UP000315689">
    <property type="component" value="Unassembled WGS sequence"/>
</dbReference>
<dbReference type="GO" id="GO:0003700">
    <property type="term" value="F:DNA-binding transcription factor activity"/>
    <property type="evidence" value="ECO:0007669"/>
    <property type="project" value="InterPro"/>
</dbReference>
<comment type="function">
    <text evidence="7">Participates in both transcription termination and antitermination.</text>
</comment>
<dbReference type="FunFam" id="3.30.300.20:FF:000005">
    <property type="entry name" value="Transcription termination/antitermination protein NusA"/>
    <property type="match status" value="1"/>
</dbReference>
<comment type="subcellular location">
    <subcellularLocation>
        <location evidence="7">Cytoplasm</location>
    </subcellularLocation>
</comment>
<dbReference type="CDD" id="cd22529">
    <property type="entry name" value="KH-II_NusA_rpt2"/>
    <property type="match status" value="1"/>
</dbReference>
<dbReference type="InterPro" id="IPR009019">
    <property type="entry name" value="KH_sf_prok-type"/>
</dbReference>
<evidence type="ECO:0000313" key="11">
    <source>
        <dbReference type="Proteomes" id="UP000315689"/>
    </source>
</evidence>
<dbReference type="PROSITE" id="PS50126">
    <property type="entry name" value="S1"/>
    <property type="match status" value="1"/>
</dbReference>
<dbReference type="EMBL" id="VMGK01000010">
    <property type="protein sequence ID" value="TSC92936.1"/>
    <property type="molecule type" value="Genomic_DNA"/>
</dbReference>
<feature type="compositionally biased region" description="Basic and acidic residues" evidence="8">
    <location>
        <begin position="402"/>
        <end position="427"/>
    </location>
</feature>
<evidence type="ECO:0000256" key="2">
    <source>
        <dbReference type="ARBA" id="ARBA00022490"/>
    </source>
</evidence>
<dbReference type="SUPFAM" id="SSF54814">
    <property type="entry name" value="Prokaryotic type KH domain (KH-domain type II)"/>
    <property type="match status" value="2"/>
</dbReference>
<keyword evidence="4 7" id="KW-0694">RNA-binding</keyword>
<dbReference type="Gene3D" id="3.30.1480.10">
    <property type="entry name" value="NusA, N-terminal domain"/>
    <property type="match status" value="1"/>
</dbReference>
<evidence type="ECO:0000256" key="8">
    <source>
        <dbReference type="SAM" id="MobiDB-lite"/>
    </source>
</evidence>
<dbReference type="CDD" id="cd04455">
    <property type="entry name" value="S1_NusA"/>
    <property type="match status" value="1"/>
</dbReference>
<gene>
    <name evidence="7" type="primary">nusA</name>
    <name evidence="10" type="ORF">CEN89_378</name>
</gene>
<comment type="subunit">
    <text evidence="7">Monomer. Binds directly to the core enzyme of the DNA-dependent RNA polymerase and to nascent RNA.</text>
</comment>
<dbReference type="SUPFAM" id="SSF69705">
    <property type="entry name" value="Transcription factor NusA, N-terminal domain"/>
    <property type="match status" value="1"/>
</dbReference>
<evidence type="ECO:0000256" key="3">
    <source>
        <dbReference type="ARBA" id="ARBA00022814"/>
    </source>
</evidence>
<comment type="caution">
    <text evidence="10">The sequence shown here is derived from an EMBL/GenBank/DDBJ whole genome shotgun (WGS) entry which is preliminary data.</text>
</comment>
<dbReference type="Pfam" id="PF13184">
    <property type="entry name" value="KH_NusA_1st"/>
    <property type="match status" value="1"/>
</dbReference>
<accession>A0A554LJ76</accession>
<dbReference type="AlphaFoldDB" id="A0A554LJ76"/>
<feature type="region of interest" description="Disordered" evidence="8">
    <location>
        <begin position="78"/>
        <end position="115"/>
    </location>
</feature>
<dbReference type="InterPro" id="IPR010213">
    <property type="entry name" value="TF_NusA"/>
</dbReference>
<dbReference type="InterPro" id="IPR012340">
    <property type="entry name" value="NA-bd_OB-fold"/>
</dbReference>
<dbReference type="Gene3D" id="3.30.300.20">
    <property type="match status" value="2"/>
</dbReference>
<dbReference type="GO" id="GO:0003723">
    <property type="term" value="F:RNA binding"/>
    <property type="evidence" value="ECO:0007669"/>
    <property type="project" value="UniProtKB-UniRule"/>
</dbReference>
<keyword evidence="2 7" id="KW-0963">Cytoplasm</keyword>
<dbReference type="NCBIfam" id="TIGR01953">
    <property type="entry name" value="NusA"/>
    <property type="match status" value="1"/>
</dbReference>
<evidence type="ECO:0000256" key="5">
    <source>
        <dbReference type="ARBA" id="ARBA00023015"/>
    </source>
</evidence>
<reference evidence="10 11" key="1">
    <citation type="submission" date="2017-07" db="EMBL/GenBank/DDBJ databases">
        <title>Mechanisms for carbon and nitrogen cycling indicate functional differentiation within the Candidate Phyla Radiation.</title>
        <authorList>
            <person name="Danczak R.E."/>
            <person name="Johnston M.D."/>
            <person name="Kenah C."/>
            <person name="Slattery M."/>
            <person name="Wrighton K.C."/>
            <person name="Wilkins M.J."/>
        </authorList>
    </citation>
    <scope>NUCLEOTIDE SEQUENCE [LARGE SCALE GENOMIC DNA]</scope>
    <source>
        <strain evidence="10">Licking1014_7</strain>
    </source>
</reference>
<dbReference type="InterPro" id="IPR003029">
    <property type="entry name" value="S1_domain"/>
</dbReference>
<dbReference type="InterPro" id="IPR058582">
    <property type="entry name" value="KH_NusA_2nd"/>
</dbReference>
<dbReference type="SUPFAM" id="SSF50249">
    <property type="entry name" value="Nucleic acid-binding proteins"/>
    <property type="match status" value="1"/>
</dbReference>
<dbReference type="Gene3D" id="2.40.50.140">
    <property type="entry name" value="Nucleic acid-binding proteins"/>
    <property type="match status" value="1"/>
</dbReference>
<dbReference type="PANTHER" id="PTHR22648:SF0">
    <property type="entry name" value="TRANSCRIPTION TERMINATION_ANTITERMINATION PROTEIN NUSA"/>
    <property type="match status" value="1"/>
</dbReference>
<evidence type="ECO:0000256" key="1">
    <source>
        <dbReference type="ARBA" id="ARBA00022472"/>
    </source>
</evidence>
<keyword evidence="1 7" id="KW-0806">Transcription termination</keyword>
<comment type="similarity">
    <text evidence="7">Belongs to the NusA family.</text>
</comment>
<dbReference type="InterPro" id="IPR036555">
    <property type="entry name" value="NusA_N_sf"/>
</dbReference>